<gene>
    <name evidence="3" type="ORF">C4D60_Mb09t02690</name>
</gene>
<dbReference type="AlphaFoldDB" id="A0A4S8IEW0"/>
<reference evidence="3 4" key="1">
    <citation type="journal article" date="2019" name="Nat. Plants">
        <title>Genome sequencing of Musa balbisiana reveals subgenome evolution and function divergence in polyploid bananas.</title>
        <authorList>
            <person name="Yao X."/>
        </authorList>
    </citation>
    <scope>NUCLEOTIDE SEQUENCE [LARGE SCALE GENOMIC DNA]</scope>
    <source>
        <strain evidence="4">cv. DH-PKW</strain>
        <tissue evidence="3">Leaves</tissue>
    </source>
</reference>
<feature type="region of interest" description="Disordered" evidence="1">
    <location>
        <begin position="219"/>
        <end position="258"/>
    </location>
</feature>
<organism evidence="3 4">
    <name type="scientific">Musa balbisiana</name>
    <name type="common">Banana</name>
    <dbReference type="NCBI Taxonomy" id="52838"/>
    <lineage>
        <taxon>Eukaryota</taxon>
        <taxon>Viridiplantae</taxon>
        <taxon>Streptophyta</taxon>
        <taxon>Embryophyta</taxon>
        <taxon>Tracheophyta</taxon>
        <taxon>Spermatophyta</taxon>
        <taxon>Magnoliopsida</taxon>
        <taxon>Liliopsida</taxon>
        <taxon>Zingiberales</taxon>
        <taxon>Musaceae</taxon>
        <taxon>Musa</taxon>
    </lineage>
</organism>
<dbReference type="Proteomes" id="UP000317650">
    <property type="component" value="Chromosome 9"/>
</dbReference>
<sequence length="280" mass="30954">MEAAKAEESIVPVAEFSIQALRLLSRSLFFLSTHSTHPLFGILAAASLLVILYLPRSLLSLVLSPVPISTFFLLAALLRHGSPPPKCPAAVAAVDNGEEELTSLCPETKPEIKAESAGYHQEVIFSNDFISCGWRSRPLEIIYEEYEGEEEEEECGGGRSHQYRGWLQNADLESVRLGSLGFTYAEEEKWGDGGSEDYRMWPQNANLGSRRAGPIRFAYSTDSDTESNGGSQAASEAEGSSSPEDHRLMWEDDEDGDDMIEIELELEEENMIEIDISDGR</sequence>
<feature type="transmembrane region" description="Helical" evidence="2">
    <location>
        <begin position="28"/>
        <end position="52"/>
    </location>
</feature>
<evidence type="ECO:0000313" key="3">
    <source>
        <dbReference type="EMBL" id="THU46224.1"/>
    </source>
</evidence>
<keyword evidence="4" id="KW-1185">Reference proteome</keyword>
<accession>A0A4S8IEW0</accession>
<keyword evidence="2" id="KW-0812">Transmembrane</keyword>
<feature type="transmembrane region" description="Helical" evidence="2">
    <location>
        <begin position="58"/>
        <end position="78"/>
    </location>
</feature>
<dbReference type="PANTHER" id="PTHR37746:SF1">
    <property type="entry name" value="TRANSMEMBRANE PROTEIN"/>
    <property type="match status" value="1"/>
</dbReference>
<protein>
    <submittedName>
        <fullName evidence="3">Uncharacterized protein</fullName>
    </submittedName>
</protein>
<keyword evidence="2" id="KW-0472">Membrane</keyword>
<dbReference type="EMBL" id="PYDT01000010">
    <property type="protein sequence ID" value="THU46224.1"/>
    <property type="molecule type" value="Genomic_DNA"/>
</dbReference>
<name>A0A4S8IEW0_MUSBA</name>
<feature type="compositionally biased region" description="Low complexity" evidence="1">
    <location>
        <begin position="226"/>
        <end position="242"/>
    </location>
</feature>
<evidence type="ECO:0000256" key="2">
    <source>
        <dbReference type="SAM" id="Phobius"/>
    </source>
</evidence>
<evidence type="ECO:0000313" key="4">
    <source>
        <dbReference type="Proteomes" id="UP000317650"/>
    </source>
</evidence>
<keyword evidence="2" id="KW-1133">Transmembrane helix</keyword>
<dbReference type="PANTHER" id="PTHR37746">
    <property type="entry name" value="TRANSMEMBRANE PROTEIN"/>
    <property type="match status" value="1"/>
</dbReference>
<comment type="caution">
    <text evidence="3">The sequence shown here is derived from an EMBL/GenBank/DDBJ whole genome shotgun (WGS) entry which is preliminary data.</text>
</comment>
<evidence type="ECO:0000256" key="1">
    <source>
        <dbReference type="SAM" id="MobiDB-lite"/>
    </source>
</evidence>
<proteinExistence type="predicted"/>